<dbReference type="Gene3D" id="3.40.50.880">
    <property type="match status" value="1"/>
</dbReference>
<dbReference type="InterPro" id="IPR011697">
    <property type="entry name" value="Peptidase_C26"/>
</dbReference>
<dbReference type="PANTHER" id="PTHR43235:SF1">
    <property type="entry name" value="GLUTAMINE AMIDOTRANSFERASE PB2B2.05-RELATED"/>
    <property type="match status" value="1"/>
</dbReference>
<dbReference type="InterPro" id="IPR044668">
    <property type="entry name" value="PuuD-like"/>
</dbReference>
<dbReference type="PROSITE" id="PS51273">
    <property type="entry name" value="GATASE_TYPE_1"/>
    <property type="match status" value="1"/>
</dbReference>
<name>E0NJ93_9FIRM</name>
<dbReference type="HOGENOM" id="CLU_030756_2_1_9"/>
<dbReference type="SUPFAM" id="SSF52317">
    <property type="entry name" value="Class I glutamine amidotransferase-like"/>
    <property type="match status" value="1"/>
</dbReference>
<dbReference type="EMBL" id="AEEH01000014">
    <property type="protein sequence ID" value="EFM26212.1"/>
    <property type="molecule type" value="Genomic_DNA"/>
</dbReference>
<dbReference type="AlphaFoldDB" id="E0NJ93"/>
<evidence type="ECO:0000313" key="1">
    <source>
        <dbReference type="EMBL" id="EFM26212.1"/>
    </source>
</evidence>
<dbReference type="InterPro" id="IPR029062">
    <property type="entry name" value="Class_I_gatase-like"/>
</dbReference>
<evidence type="ECO:0000313" key="2">
    <source>
        <dbReference type="Proteomes" id="UP000003280"/>
    </source>
</evidence>
<protein>
    <submittedName>
        <fullName evidence="1">Peptidase C26</fullName>
        <ecNumber evidence="1">3.5.1.94</ecNumber>
    </submittedName>
</protein>
<dbReference type="Pfam" id="PF07722">
    <property type="entry name" value="Peptidase_C26"/>
    <property type="match status" value="1"/>
</dbReference>
<dbReference type="FunFam" id="3.40.50.880:FF:000030">
    <property type="entry name" value="Gamma-glutamyl-gamma-aminobutyrate hydrolase PuuD"/>
    <property type="match status" value="1"/>
</dbReference>
<dbReference type="EC" id="3.5.1.94" evidence="1"/>
<dbReference type="PANTHER" id="PTHR43235">
    <property type="entry name" value="GLUTAMINE AMIDOTRANSFERASE PB2B2.05-RELATED"/>
    <property type="match status" value="1"/>
</dbReference>
<dbReference type="OrthoDB" id="9813383at2"/>
<organism evidence="1 2">
    <name type="scientific">Peptoniphilus duerdenii ATCC BAA-1640</name>
    <dbReference type="NCBI Taxonomy" id="862517"/>
    <lineage>
        <taxon>Bacteria</taxon>
        <taxon>Bacillati</taxon>
        <taxon>Bacillota</taxon>
        <taxon>Tissierellia</taxon>
        <taxon>Tissierellales</taxon>
        <taxon>Peptoniphilaceae</taxon>
        <taxon>Peptoniphilus</taxon>
    </lineage>
</organism>
<dbReference type="GO" id="GO:0006598">
    <property type="term" value="P:polyamine catabolic process"/>
    <property type="evidence" value="ECO:0007669"/>
    <property type="project" value="TreeGrafter"/>
</dbReference>
<reference evidence="1 2" key="1">
    <citation type="submission" date="2010-07" db="EMBL/GenBank/DDBJ databases">
        <authorList>
            <person name="Muzny D."/>
            <person name="Qin X."/>
            <person name="Deng J."/>
            <person name="Jiang H."/>
            <person name="Liu Y."/>
            <person name="Qu J."/>
            <person name="Song X.-Z."/>
            <person name="Zhang L."/>
            <person name="Thornton R."/>
            <person name="Coyle M."/>
            <person name="Francisco L."/>
            <person name="Jackson L."/>
            <person name="Javaid M."/>
            <person name="Korchina V."/>
            <person name="Kovar C."/>
            <person name="Mata R."/>
            <person name="Mathew T."/>
            <person name="Ngo R."/>
            <person name="Nguyen L."/>
            <person name="Nguyen N."/>
            <person name="Okwuonu G."/>
            <person name="Ongeri F."/>
            <person name="Pham C."/>
            <person name="Simmons D."/>
            <person name="Wilczek-Boney K."/>
            <person name="Hale W."/>
            <person name="Jakkamsetti A."/>
            <person name="Pham P."/>
            <person name="Ruth R."/>
            <person name="San Lucas F."/>
            <person name="Warren J."/>
            <person name="Zhang J."/>
            <person name="Zhao Z."/>
            <person name="Zhou C."/>
            <person name="Zhu D."/>
            <person name="Lee S."/>
            <person name="Bess C."/>
            <person name="Blankenburg K."/>
            <person name="Forbes L."/>
            <person name="Fu Q."/>
            <person name="Gubbala S."/>
            <person name="Hirani K."/>
            <person name="Jayaseelan J.C."/>
            <person name="Lara F."/>
            <person name="Munidasa M."/>
            <person name="Palculict T."/>
            <person name="Patil S."/>
            <person name="Pu L.-L."/>
            <person name="Saada N."/>
            <person name="Tang L."/>
            <person name="Weissenberger G."/>
            <person name="Zhu Y."/>
            <person name="Hemphill L."/>
            <person name="Shang Y."/>
            <person name="Youmans B."/>
            <person name="Ayvaz T."/>
            <person name="Ross M."/>
            <person name="Santibanez J."/>
            <person name="Aqrawi P."/>
            <person name="Gross S."/>
            <person name="Joshi V."/>
            <person name="Fowler G."/>
            <person name="Nazareth L."/>
            <person name="Reid J."/>
            <person name="Worley K."/>
            <person name="Petrosino J."/>
            <person name="Highlander S."/>
            <person name="Gibbs R."/>
        </authorList>
    </citation>
    <scope>NUCLEOTIDE SEQUENCE [LARGE SCALE GENOMIC DNA]</scope>
    <source>
        <strain evidence="1 2">ATCC BAA-1640</strain>
    </source>
</reference>
<dbReference type="GO" id="GO:0005829">
    <property type="term" value="C:cytosol"/>
    <property type="evidence" value="ECO:0007669"/>
    <property type="project" value="TreeGrafter"/>
</dbReference>
<dbReference type="eggNOG" id="COG2071">
    <property type="taxonomic scope" value="Bacteria"/>
</dbReference>
<dbReference type="CDD" id="cd01745">
    <property type="entry name" value="GATase1_2"/>
    <property type="match status" value="1"/>
</dbReference>
<sequence length="241" mass="27132">MNKPIIGVSGNFLIDKEMFLGYKKVYVNEDYISGVINAGGVPIVLPMTEDEEVIDRYISSIDALILTGGQDVSPEFYGEDPMPKLGVVVPRRDRFDLSLLKKAKEKNIPILGICRGVQIINVAYGGNLFQDLSYSGLNYLKHSQGHTTNLPTHRISVEEESHLYEILKETDLMVNSFHHQAIDRVGEGLRVVAKAPDGIIEAVEDRNYRFLLGVQFHPEMLHMVMESMQGIFNRLVEEAKK</sequence>
<gene>
    <name evidence="1" type="primary">puuD</name>
    <name evidence="1" type="ORF">HMPREF9225_0232</name>
</gene>
<dbReference type="GO" id="GO:0033969">
    <property type="term" value="F:gamma-glutamyl-gamma-aminobutyrate hydrolase activity"/>
    <property type="evidence" value="ECO:0007669"/>
    <property type="project" value="UniProtKB-EC"/>
</dbReference>
<comment type="caution">
    <text evidence="1">The sequence shown here is derived from an EMBL/GenBank/DDBJ whole genome shotgun (WGS) entry which is preliminary data.</text>
</comment>
<keyword evidence="2" id="KW-1185">Reference proteome</keyword>
<keyword evidence="1" id="KW-0378">Hydrolase</keyword>
<dbReference type="RefSeq" id="WP_008901068.1">
    <property type="nucleotide sequence ID" value="NZ_GL397071.1"/>
</dbReference>
<dbReference type="Proteomes" id="UP000003280">
    <property type="component" value="Unassembled WGS sequence"/>
</dbReference>
<dbReference type="STRING" id="862517.HMPREF9225_0232"/>
<proteinExistence type="predicted"/>
<accession>E0NJ93</accession>